<dbReference type="AlphaFoldDB" id="A0AAD5Q3R3"/>
<evidence type="ECO:0008006" key="3">
    <source>
        <dbReference type="Google" id="ProtNLM"/>
    </source>
</evidence>
<protein>
    <recommendedName>
        <fullName evidence="3">HAT C-terminal dimerisation domain-containing protein</fullName>
    </recommendedName>
</protein>
<keyword evidence="2" id="KW-1185">Reference proteome</keyword>
<comment type="caution">
    <text evidence="1">The sequence shown here is derived from an EMBL/GenBank/DDBJ whole genome shotgun (WGS) entry which is preliminary data.</text>
</comment>
<proteinExistence type="predicted"/>
<dbReference type="PANTHER" id="PTHR40866:SF1">
    <property type="entry name" value="BED-TYPE DOMAIN-CONTAINING PROTEIN"/>
    <property type="match status" value="1"/>
</dbReference>
<sequence length="314" mass="35103">MQPVSATSLTKYLGELYTHTREKVVATVPDRFGLVIDGWTSGSRHFIAIFAVYDDPTVDVVPAAAQRRRESGHEFDPDIECLTRKHVLLSFCPVEEEDDLRAQSVFVELEPAIGSLDHDSFVKLQLTSVMLDPAEVAQVRLLSEQLAQLDEVTHALQDSTLTLVGVRAASDAVVAEHPQLRARLDERAAIVNNPVLESGIVKIIRGQRLAAAEEVECARFRLASAAETVQSLGKQTSLLASAFKKRKTAHRPRFMALKWVPPPSNACERLFSATKFIYSDLRKRLDSYTLEFLVFNNMANKDFWGVRDVDDVLR</sequence>
<gene>
    <name evidence="1" type="ORF">P43SY_009915</name>
</gene>
<organism evidence="1 2">
    <name type="scientific">Pythium insidiosum</name>
    <name type="common">Pythiosis disease agent</name>
    <dbReference type="NCBI Taxonomy" id="114742"/>
    <lineage>
        <taxon>Eukaryota</taxon>
        <taxon>Sar</taxon>
        <taxon>Stramenopiles</taxon>
        <taxon>Oomycota</taxon>
        <taxon>Peronosporomycetes</taxon>
        <taxon>Pythiales</taxon>
        <taxon>Pythiaceae</taxon>
        <taxon>Pythium</taxon>
    </lineage>
</organism>
<evidence type="ECO:0000313" key="1">
    <source>
        <dbReference type="EMBL" id="KAJ0392173.1"/>
    </source>
</evidence>
<evidence type="ECO:0000313" key="2">
    <source>
        <dbReference type="Proteomes" id="UP001209570"/>
    </source>
</evidence>
<dbReference type="Proteomes" id="UP001209570">
    <property type="component" value="Unassembled WGS sequence"/>
</dbReference>
<dbReference type="PANTHER" id="PTHR40866">
    <property type="entry name" value="BED-TYPE DOMAIN-CONTAINING PROTEIN"/>
    <property type="match status" value="1"/>
</dbReference>
<reference evidence="1" key="1">
    <citation type="submission" date="2021-12" db="EMBL/GenBank/DDBJ databases">
        <title>Prjna785345.</title>
        <authorList>
            <person name="Rujirawat T."/>
            <person name="Krajaejun T."/>
        </authorList>
    </citation>
    <scope>NUCLEOTIDE SEQUENCE</scope>
    <source>
        <strain evidence="1">Pi057C3</strain>
    </source>
</reference>
<accession>A0AAD5Q3R3</accession>
<dbReference type="EMBL" id="JAKCXM010000700">
    <property type="protein sequence ID" value="KAJ0392173.1"/>
    <property type="molecule type" value="Genomic_DNA"/>
</dbReference>
<name>A0AAD5Q3R3_PYTIN</name>